<evidence type="ECO:0000259" key="10">
    <source>
        <dbReference type="PROSITE" id="PS52015"/>
    </source>
</evidence>
<dbReference type="InterPro" id="IPR037682">
    <property type="entry name" value="TonB_C"/>
</dbReference>
<protein>
    <submittedName>
        <fullName evidence="11">Energy transducer TonB</fullName>
    </submittedName>
</protein>
<dbReference type="AlphaFoldDB" id="A0A430HE46"/>
<dbReference type="Proteomes" id="UP000278085">
    <property type="component" value="Unassembled WGS sequence"/>
</dbReference>
<keyword evidence="3" id="KW-0813">Transport</keyword>
<dbReference type="PANTHER" id="PTHR33446">
    <property type="entry name" value="PROTEIN TONB-RELATED"/>
    <property type="match status" value="1"/>
</dbReference>
<keyword evidence="6" id="KW-0812">Transmembrane</keyword>
<evidence type="ECO:0000256" key="5">
    <source>
        <dbReference type="ARBA" id="ARBA00022519"/>
    </source>
</evidence>
<name>A0A430HE46_9BURK</name>
<dbReference type="PROSITE" id="PS52015">
    <property type="entry name" value="TONB_CTD"/>
    <property type="match status" value="1"/>
</dbReference>
<dbReference type="InterPro" id="IPR051045">
    <property type="entry name" value="TonB-dependent_transducer"/>
</dbReference>
<dbReference type="NCBIfam" id="TIGR01352">
    <property type="entry name" value="tonB_Cterm"/>
    <property type="match status" value="1"/>
</dbReference>
<dbReference type="SUPFAM" id="SSF74653">
    <property type="entry name" value="TolA/TonB C-terminal domain"/>
    <property type="match status" value="1"/>
</dbReference>
<evidence type="ECO:0000256" key="7">
    <source>
        <dbReference type="ARBA" id="ARBA00022927"/>
    </source>
</evidence>
<dbReference type="Pfam" id="PF03544">
    <property type="entry name" value="TonB_C"/>
    <property type="match status" value="1"/>
</dbReference>
<evidence type="ECO:0000256" key="2">
    <source>
        <dbReference type="ARBA" id="ARBA00006555"/>
    </source>
</evidence>
<dbReference type="GO" id="GO:0015031">
    <property type="term" value="P:protein transport"/>
    <property type="evidence" value="ECO:0007669"/>
    <property type="project" value="UniProtKB-KW"/>
</dbReference>
<evidence type="ECO:0000256" key="4">
    <source>
        <dbReference type="ARBA" id="ARBA00022475"/>
    </source>
</evidence>
<evidence type="ECO:0000256" key="9">
    <source>
        <dbReference type="ARBA" id="ARBA00023136"/>
    </source>
</evidence>
<comment type="caution">
    <text evidence="11">The sequence shown here is derived from an EMBL/GenBank/DDBJ whole genome shotgun (WGS) entry which is preliminary data.</text>
</comment>
<feature type="domain" description="TonB C-terminal" evidence="10">
    <location>
        <begin position="133"/>
        <end position="223"/>
    </location>
</feature>
<gene>
    <name evidence="11" type="ORF">EJB06_27650</name>
</gene>
<evidence type="ECO:0000256" key="3">
    <source>
        <dbReference type="ARBA" id="ARBA00022448"/>
    </source>
</evidence>
<keyword evidence="7" id="KW-0653">Protein transport</keyword>
<dbReference type="GO" id="GO:0098797">
    <property type="term" value="C:plasma membrane protein complex"/>
    <property type="evidence" value="ECO:0007669"/>
    <property type="project" value="TreeGrafter"/>
</dbReference>
<dbReference type="EMBL" id="RXLQ01000021">
    <property type="protein sequence ID" value="RSZ55814.1"/>
    <property type="molecule type" value="Genomic_DNA"/>
</dbReference>
<keyword evidence="9" id="KW-0472">Membrane</keyword>
<keyword evidence="8" id="KW-1133">Transmembrane helix</keyword>
<evidence type="ECO:0000313" key="12">
    <source>
        <dbReference type="Proteomes" id="UP000278085"/>
    </source>
</evidence>
<dbReference type="GO" id="GO:0031992">
    <property type="term" value="F:energy transducer activity"/>
    <property type="evidence" value="ECO:0007669"/>
    <property type="project" value="TreeGrafter"/>
</dbReference>
<dbReference type="RefSeq" id="WP_126077257.1">
    <property type="nucleotide sequence ID" value="NZ_CP051166.1"/>
</dbReference>
<comment type="similarity">
    <text evidence="2">Belongs to the TonB family.</text>
</comment>
<keyword evidence="12" id="KW-1185">Reference proteome</keyword>
<proteinExistence type="inferred from homology"/>
<evidence type="ECO:0000313" key="11">
    <source>
        <dbReference type="EMBL" id="RSZ55814.1"/>
    </source>
</evidence>
<dbReference type="Gene3D" id="3.30.1150.10">
    <property type="match status" value="1"/>
</dbReference>
<keyword evidence="5" id="KW-0997">Cell inner membrane</keyword>
<evidence type="ECO:0000256" key="6">
    <source>
        <dbReference type="ARBA" id="ARBA00022692"/>
    </source>
</evidence>
<evidence type="ECO:0000256" key="8">
    <source>
        <dbReference type="ARBA" id="ARBA00022989"/>
    </source>
</evidence>
<sequence>MHFSQQHIGASNKFTKMAIVTALHVVVGAALIHSMNRVPSFSISEAGPIEVTPVIEKPVEPPPAEPQNFEPKQLQPTIVIPPPIDNHIAPPPDNPIVATVSDKVAPPPAAIQPSGPAVTDTPPAVPRPAAEKRTAVLADASACVKPDYPARAARDGATGTVNLALLVGVDGKVSDARVDKSSGSRDLDKAALAALSLCKFKPATVGGVAEPAWAQIAYVWTLD</sequence>
<reference evidence="11 12" key="1">
    <citation type="submission" date="2018-12" db="EMBL/GenBank/DDBJ databases">
        <authorList>
            <person name="Yang E."/>
        </authorList>
    </citation>
    <scope>NUCLEOTIDE SEQUENCE [LARGE SCALE GENOMIC DNA]</scope>
    <source>
        <strain evidence="11 12">SOD</strain>
    </source>
</reference>
<keyword evidence="4" id="KW-1003">Cell membrane</keyword>
<accession>A0A430HE46</accession>
<dbReference type="GO" id="GO:0055085">
    <property type="term" value="P:transmembrane transport"/>
    <property type="evidence" value="ECO:0007669"/>
    <property type="project" value="InterPro"/>
</dbReference>
<comment type="subcellular location">
    <subcellularLocation>
        <location evidence="1">Cell inner membrane</location>
        <topology evidence="1">Single-pass membrane protein</topology>
        <orientation evidence="1">Periplasmic side</orientation>
    </subcellularLocation>
</comment>
<organism evidence="11 12">
    <name type="scientific">Massilia atriviolacea</name>
    <dbReference type="NCBI Taxonomy" id="2495579"/>
    <lineage>
        <taxon>Bacteria</taxon>
        <taxon>Pseudomonadati</taxon>
        <taxon>Pseudomonadota</taxon>
        <taxon>Betaproteobacteria</taxon>
        <taxon>Burkholderiales</taxon>
        <taxon>Oxalobacteraceae</taxon>
        <taxon>Telluria group</taxon>
        <taxon>Massilia</taxon>
    </lineage>
</organism>
<dbReference type="PANTHER" id="PTHR33446:SF2">
    <property type="entry name" value="PROTEIN TONB"/>
    <property type="match status" value="1"/>
</dbReference>
<dbReference type="OrthoDB" id="8724624at2"/>
<evidence type="ECO:0000256" key="1">
    <source>
        <dbReference type="ARBA" id="ARBA00004383"/>
    </source>
</evidence>
<dbReference type="InterPro" id="IPR006260">
    <property type="entry name" value="TonB/TolA_C"/>
</dbReference>